<gene>
    <name evidence="2" type="ORF">PLEPLA_LOCUS27458</name>
</gene>
<protein>
    <submittedName>
        <fullName evidence="2">Uncharacterized protein</fullName>
    </submittedName>
</protein>
<accession>A0A9N7UYI3</accession>
<evidence type="ECO:0000313" key="2">
    <source>
        <dbReference type="EMBL" id="CAB1439682.1"/>
    </source>
</evidence>
<dbReference type="Proteomes" id="UP001153269">
    <property type="component" value="Unassembled WGS sequence"/>
</dbReference>
<name>A0A9N7UYI3_PLEPL</name>
<proteinExistence type="predicted"/>
<feature type="compositionally biased region" description="Polar residues" evidence="1">
    <location>
        <begin position="78"/>
        <end position="89"/>
    </location>
</feature>
<keyword evidence="3" id="KW-1185">Reference proteome</keyword>
<sequence length="107" mass="11186">MRAAQDKPGVSGAAGGGASSDPASRCAKMKNCHQQSSPPPLDRTTQPAAHNWVQPYFKSSDPSGLSSAATSYVHYTRKPTSPGSLSSAQRGARCGAVENQLRRVTSQ</sequence>
<feature type="region of interest" description="Disordered" evidence="1">
    <location>
        <begin position="1"/>
        <end position="107"/>
    </location>
</feature>
<evidence type="ECO:0000256" key="1">
    <source>
        <dbReference type="SAM" id="MobiDB-lite"/>
    </source>
</evidence>
<feature type="non-terminal residue" evidence="2">
    <location>
        <position position="1"/>
    </location>
</feature>
<dbReference type="AlphaFoldDB" id="A0A9N7UYI3"/>
<evidence type="ECO:0000313" key="3">
    <source>
        <dbReference type="Proteomes" id="UP001153269"/>
    </source>
</evidence>
<feature type="compositionally biased region" description="Polar residues" evidence="1">
    <location>
        <begin position="60"/>
        <end position="70"/>
    </location>
</feature>
<comment type="caution">
    <text evidence="2">The sequence shown here is derived from an EMBL/GenBank/DDBJ whole genome shotgun (WGS) entry which is preliminary data.</text>
</comment>
<organism evidence="2 3">
    <name type="scientific">Pleuronectes platessa</name>
    <name type="common">European plaice</name>
    <dbReference type="NCBI Taxonomy" id="8262"/>
    <lineage>
        <taxon>Eukaryota</taxon>
        <taxon>Metazoa</taxon>
        <taxon>Chordata</taxon>
        <taxon>Craniata</taxon>
        <taxon>Vertebrata</taxon>
        <taxon>Euteleostomi</taxon>
        <taxon>Actinopterygii</taxon>
        <taxon>Neopterygii</taxon>
        <taxon>Teleostei</taxon>
        <taxon>Neoteleostei</taxon>
        <taxon>Acanthomorphata</taxon>
        <taxon>Carangaria</taxon>
        <taxon>Pleuronectiformes</taxon>
        <taxon>Pleuronectoidei</taxon>
        <taxon>Pleuronectidae</taxon>
        <taxon>Pleuronectes</taxon>
    </lineage>
</organism>
<reference evidence="2" key="1">
    <citation type="submission" date="2020-03" db="EMBL/GenBank/DDBJ databases">
        <authorList>
            <person name="Weist P."/>
        </authorList>
    </citation>
    <scope>NUCLEOTIDE SEQUENCE</scope>
</reference>
<dbReference type="EMBL" id="CADEAL010002314">
    <property type="protein sequence ID" value="CAB1439682.1"/>
    <property type="molecule type" value="Genomic_DNA"/>
</dbReference>